<feature type="region of interest" description="Disordered" evidence="1">
    <location>
        <begin position="64"/>
        <end position="85"/>
    </location>
</feature>
<accession>A0A238HC39</accession>
<gene>
    <name evidence="2" type="ORF">BSIN_2655</name>
</gene>
<dbReference type="AlphaFoldDB" id="A0A238HC39"/>
<evidence type="ECO:0000313" key="2">
    <source>
        <dbReference type="EMBL" id="SMG02728.1"/>
    </source>
</evidence>
<organism evidence="2 3">
    <name type="scientific">Burkholderia singularis</name>
    <dbReference type="NCBI Taxonomy" id="1503053"/>
    <lineage>
        <taxon>Bacteria</taxon>
        <taxon>Pseudomonadati</taxon>
        <taxon>Pseudomonadota</taxon>
        <taxon>Betaproteobacteria</taxon>
        <taxon>Burkholderiales</taxon>
        <taxon>Burkholderiaceae</taxon>
        <taxon>Burkholderia</taxon>
        <taxon>pseudomallei group</taxon>
    </lineage>
</organism>
<dbReference type="EMBL" id="FXAN01000109">
    <property type="protein sequence ID" value="SMG02728.1"/>
    <property type="molecule type" value="Genomic_DNA"/>
</dbReference>
<sequence length="85" mass="9298">MPNGGRRFRTRRREPTDCSIPPAGFTRAVGAAKIRAGCAIGGGLPAKRPGAWISRLLACRNHDMTARRHAQPPRRSRLLQVRAAT</sequence>
<name>A0A238HC39_9BURK</name>
<protein>
    <submittedName>
        <fullName evidence="2">Uncharacterized protein</fullName>
    </submittedName>
</protein>
<feature type="compositionally biased region" description="Basic residues" evidence="1">
    <location>
        <begin position="67"/>
        <end position="77"/>
    </location>
</feature>
<proteinExistence type="predicted"/>
<feature type="region of interest" description="Disordered" evidence="1">
    <location>
        <begin position="1"/>
        <end position="21"/>
    </location>
</feature>
<dbReference type="Proteomes" id="UP000198460">
    <property type="component" value="Unassembled WGS sequence"/>
</dbReference>
<reference evidence="2 3" key="1">
    <citation type="submission" date="2017-04" db="EMBL/GenBank/DDBJ databases">
        <authorList>
            <person name="Afonso C.L."/>
            <person name="Miller P.J."/>
            <person name="Scott M.A."/>
            <person name="Spackman E."/>
            <person name="Goraichik I."/>
            <person name="Dimitrov K.M."/>
            <person name="Suarez D.L."/>
            <person name="Swayne D.E."/>
        </authorList>
    </citation>
    <scope>NUCLEOTIDE SEQUENCE [LARGE SCALE GENOMIC DNA]</scope>
    <source>
        <strain evidence="2">LMG 28154</strain>
    </source>
</reference>
<evidence type="ECO:0000313" key="3">
    <source>
        <dbReference type="Proteomes" id="UP000198460"/>
    </source>
</evidence>
<evidence type="ECO:0000256" key="1">
    <source>
        <dbReference type="SAM" id="MobiDB-lite"/>
    </source>
</evidence>
<feature type="compositionally biased region" description="Basic residues" evidence="1">
    <location>
        <begin position="1"/>
        <end position="12"/>
    </location>
</feature>